<reference evidence="2" key="2">
    <citation type="submission" date="2023-04" db="EMBL/GenBank/DDBJ databases">
        <title>Aspergillus oryzae NBRC 4228.</title>
        <authorList>
            <person name="Ichikawa N."/>
            <person name="Sato H."/>
            <person name="Tonouchi N."/>
        </authorList>
    </citation>
    <scope>NUCLEOTIDE SEQUENCE</scope>
    <source>
        <strain evidence="2">NBRC 4228</strain>
    </source>
</reference>
<proteinExistence type="predicted"/>
<evidence type="ECO:0000313" key="2">
    <source>
        <dbReference type="EMBL" id="GMG32264.1"/>
    </source>
</evidence>
<comment type="caution">
    <text evidence="3">The sequence shown here is derived from an EMBL/GenBank/DDBJ whole genome shotgun (WGS) entry which is preliminary data.</text>
</comment>
<dbReference type="Proteomes" id="UP001165205">
    <property type="component" value="Unassembled WGS sequence"/>
</dbReference>
<accession>A0A1S9DSM5</accession>
<protein>
    <submittedName>
        <fullName evidence="2">Unnamed protein product</fullName>
    </submittedName>
</protein>
<dbReference type="AlphaFoldDB" id="A0A1S9DSM5"/>
<dbReference type="Proteomes" id="UP000190312">
    <property type="component" value="Unassembled WGS sequence"/>
</dbReference>
<gene>
    <name evidence="2" type="ORF">Aory04_000800600</name>
    <name evidence="3" type="ORF">OAory_01085630</name>
</gene>
<evidence type="ECO:0000313" key="3">
    <source>
        <dbReference type="EMBL" id="OOO12093.1"/>
    </source>
</evidence>
<organism evidence="3 4">
    <name type="scientific">Aspergillus oryzae</name>
    <name type="common">Yellow koji mold</name>
    <dbReference type="NCBI Taxonomy" id="5062"/>
    <lineage>
        <taxon>Eukaryota</taxon>
        <taxon>Fungi</taxon>
        <taxon>Dikarya</taxon>
        <taxon>Ascomycota</taxon>
        <taxon>Pezizomycotina</taxon>
        <taxon>Eurotiomycetes</taxon>
        <taxon>Eurotiomycetidae</taxon>
        <taxon>Eurotiales</taxon>
        <taxon>Aspergillaceae</taxon>
        <taxon>Aspergillus</taxon>
        <taxon>Aspergillus subgen. Circumdati</taxon>
    </lineage>
</organism>
<evidence type="ECO:0000256" key="1">
    <source>
        <dbReference type="SAM" id="MobiDB-lite"/>
    </source>
</evidence>
<evidence type="ECO:0000313" key="4">
    <source>
        <dbReference type="Proteomes" id="UP000190312"/>
    </source>
</evidence>
<feature type="compositionally biased region" description="Polar residues" evidence="1">
    <location>
        <begin position="66"/>
        <end position="77"/>
    </location>
</feature>
<dbReference type="EMBL" id="MKZY01000003">
    <property type="protein sequence ID" value="OOO12093.1"/>
    <property type="molecule type" value="Genomic_DNA"/>
</dbReference>
<reference evidence="3 4" key="1">
    <citation type="submission" date="2016-10" db="EMBL/GenBank/DDBJ databases">
        <title>Genome sequencing of Aspergillus oryzae BCC7051.</title>
        <authorList>
            <person name="Thammarongtham C."/>
            <person name="Vorapreeda T."/>
            <person name="Nookaew I."/>
            <person name="Srisuk T."/>
            <person name="Land M."/>
            <person name="Jeennor S."/>
            <person name="Laoteng K."/>
        </authorList>
    </citation>
    <scope>NUCLEOTIDE SEQUENCE [LARGE SCALE GENOMIC DNA]</scope>
    <source>
        <strain evidence="3 4">BCC7051</strain>
    </source>
</reference>
<feature type="region of interest" description="Disordered" evidence="1">
    <location>
        <begin position="60"/>
        <end position="79"/>
    </location>
</feature>
<name>A0A1S9DSM5_ASPOZ</name>
<dbReference type="EMBL" id="BSYA01000097">
    <property type="protein sequence ID" value="GMG32264.1"/>
    <property type="molecule type" value="Genomic_DNA"/>
</dbReference>
<sequence length="143" mass="15855">MVATSSLQKYYGRPIALAVLWLRRCSAKGWLLSTMTKDFLAIYRLAWQVFFRHTGEDLEPGHESATGETCTAENSVPGNVLGSDSRVGTDDFSLSAQFNFPGLIYSVGLMPSPDEEDVWGMPFLQEWEISTTEVDPNGLRTGN</sequence>